<dbReference type="Pfam" id="PF07631">
    <property type="entry name" value="PSD4"/>
    <property type="match status" value="1"/>
</dbReference>
<organism evidence="8 9">
    <name type="scientific">Lignipirellula cremea</name>
    <dbReference type="NCBI Taxonomy" id="2528010"/>
    <lineage>
        <taxon>Bacteria</taxon>
        <taxon>Pseudomonadati</taxon>
        <taxon>Planctomycetota</taxon>
        <taxon>Planctomycetia</taxon>
        <taxon>Pirellulales</taxon>
        <taxon>Pirellulaceae</taxon>
        <taxon>Lignipirellula</taxon>
    </lineage>
</organism>
<gene>
    <name evidence="8" type="ORF">Pla8534_53490</name>
</gene>
<keyword evidence="9" id="KW-1185">Reference proteome</keyword>
<feature type="domain" description="DUF1587" evidence="3">
    <location>
        <begin position="127"/>
        <end position="190"/>
    </location>
</feature>
<dbReference type="GO" id="GO:0009055">
    <property type="term" value="F:electron transfer activity"/>
    <property type="evidence" value="ECO:0007669"/>
    <property type="project" value="InterPro"/>
</dbReference>
<dbReference type="InterPro" id="IPR011478">
    <property type="entry name" value="DUF1585"/>
</dbReference>
<proteinExistence type="predicted"/>
<dbReference type="RefSeq" id="WP_197442593.1">
    <property type="nucleotide sequence ID" value="NZ_CP036433.1"/>
</dbReference>
<feature type="domain" description="DUF1588" evidence="4">
    <location>
        <begin position="609"/>
        <end position="704"/>
    </location>
</feature>
<dbReference type="SUPFAM" id="SSF46626">
    <property type="entry name" value="Cytochrome c"/>
    <property type="match status" value="1"/>
</dbReference>
<reference evidence="8 9" key="1">
    <citation type="submission" date="2019-02" db="EMBL/GenBank/DDBJ databases">
        <title>Deep-cultivation of Planctomycetes and their phenomic and genomic characterization uncovers novel biology.</title>
        <authorList>
            <person name="Wiegand S."/>
            <person name="Jogler M."/>
            <person name="Boedeker C."/>
            <person name="Pinto D."/>
            <person name="Vollmers J."/>
            <person name="Rivas-Marin E."/>
            <person name="Kohn T."/>
            <person name="Peeters S.H."/>
            <person name="Heuer A."/>
            <person name="Rast P."/>
            <person name="Oberbeckmann S."/>
            <person name="Bunk B."/>
            <person name="Jeske O."/>
            <person name="Meyerdierks A."/>
            <person name="Storesund J.E."/>
            <person name="Kallscheuer N."/>
            <person name="Luecker S."/>
            <person name="Lage O.M."/>
            <person name="Pohl T."/>
            <person name="Merkel B.J."/>
            <person name="Hornburger P."/>
            <person name="Mueller R.-W."/>
            <person name="Bruemmer F."/>
            <person name="Labrenz M."/>
            <person name="Spormann A.M."/>
            <person name="Op den Camp H."/>
            <person name="Overmann J."/>
            <person name="Amann R."/>
            <person name="Jetten M.S.M."/>
            <person name="Mascher T."/>
            <person name="Medema M.H."/>
            <person name="Devos D.P."/>
            <person name="Kaster A.-K."/>
            <person name="Ovreas L."/>
            <person name="Rohde M."/>
            <person name="Galperin M.Y."/>
            <person name="Jogler C."/>
        </authorList>
    </citation>
    <scope>NUCLEOTIDE SEQUENCE [LARGE SCALE GENOMIC DNA]</scope>
    <source>
        <strain evidence="8 9">Pla85_3_4</strain>
    </source>
</reference>
<feature type="signal peptide" evidence="1">
    <location>
        <begin position="1"/>
        <end position="26"/>
    </location>
</feature>
<evidence type="ECO:0000259" key="6">
    <source>
        <dbReference type="Pfam" id="PF07635"/>
    </source>
</evidence>
<evidence type="ECO:0000259" key="2">
    <source>
        <dbReference type="Pfam" id="PF07624"/>
    </source>
</evidence>
<dbReference type="Pfam" id="PF07627">
    <property type="entry name" value="PSCyt3"/>
    <property type="match status" value="1"/>
</dbReference>
<feature type="domain" description="DUF1595" evidence="7">
    <location>
        <begin position="391"/>
        <end position="451"/>
    </location>
</feature>
<dbReference type="Pfam" id="PF07637">
    <property type="entry name" value="PSD5"/>
    <property type="match status" value="1"/>
</dbReference>
<dbReference type="InterPro" id="IPR013036">
    <property type="entry name" value="DUF1587"/>
</dbReference>
<evidence type="ECO:0000259" key="5">
    <source>
        <dbReference type="Pfam" id="PF07631"/>
    </source>
</evidence>
<dbReference type="Pfam" id="PF07635">
    <property type="entry name" value="PSCyt1"/>
    <property type="match status" value="1"/>
</dbReference>
<dbReference type="KEGG" id="lcre:Pla8534_53490"/>
<dbReference type="Pfam" id="PF07626">
    <property type="entry name" value="PSD3"/>
    <property type="match status" value="1"/>
</dbReference>
<sequence precursor="true">MARIFFAYFLPVAAALFCGAILPVQAAEPVTTAVQIPLVRQHCAGCHGADLQEAGLRLDTLSTDFHNPDAARIWIKVLDKLVKQEMPPAGEPAPTTAERNAFTESLRGRLHAASLLLQQAEGRVALRRLNRTEYQTTLRDLLGSQVEVMDLLPEENMAGGFDNVSEALDVSSVHLLRYQEAAERAIRSAIPKRAPTPMKSRLTGRQITEAGSVLRSLVDKSVRYDGDALISYVRMYDSGRAMSERVKEAGRYRVSFSLTSVGTEGRVLPVMISHGGYRTTEQPEKRRTHDLPPGKQTVVVEEFDLEAAEVVFVNAWDLPSPRELPAMLDGAPLASYQGPGLKIDWIEIEGPLDPFPPAGYRQLFHDIPLAQSVAWNPLSLAPVTTDPPADAERALRHFLPVAFRRPVEESLVQYYVQIAHDQLKSEKPFAEAMVAACTAALCSPHFLYLNETLALDSDKPTQLDDYALASRLSYFLWSSMPDKDLRDLAAAGKLRQPNVLHEQVERMLNDPKGERFSENFAGQWLDLREINATSPDPTMYAEFDDYLYWSAPRETRMFFDEVLQKNLPLTEFVDSDWSFLNQRLAQHYGIDGIVGGELRRSPVPPGSHRGGVLTQTAILKVTADGSKTSPVLRGKWVLERILGQPPSPPPPGTPGIEPDVRGATTIRQQLDLHRNIAACASCHKHIDPPGFALESFDPIGGWRDFYRGVGRDRVALANYPKRIVSRGLEVECHGETPDGRPFVNVDDYKQLLLADEDQLARNLATKLITYATGAELQFADREVLEQLTAQSRKDSYRFRSLLHSVVQSRLFLNK</sequence>
<dbReference type="GO" id="GO:0020037">
    <property type="term" value="F:heme binding"/>
    <property type="evidence" value="ECO:0007669"/>
    <property type="project" value="InterPro"/>
</dbReference>
<dbReference type="InterPro" id="IPR036909">
    <property type="entry name" value="Cyt_c-like_dom_sf"/>
</dbReference>
<evidence type="ECO:0000313" key="9">
    <source>
        <dbReference type="Proteomes" id="UP000317648"/>
    </source>
</evidence>
<accession>A0A518E0B4</accession>
<evidence type="ECO:0000313" key="8">
    <source>
        <dbReference type="EMBL" id="QDU97501.1"/>
    </source>
</evidence>
<dbReference type="InterPro" id="IPR013039">
    <property type="entry name" value="DUF1588"/>
</dbReference>
<dbReference type="Proteomes" id="UP000317648">
    <property type="component" value="Chromosome"/>
</dbReference>
<dbReference type="InterPro" id="IPR013042">
    <property type="entry name" value="DUF1592"/>
</dbReference>
<evidence type="ECO:0000259" key="3">
    <source>
        <dbReference type="Pfam" id="PF07626"/>
    </source>
</evidence>
<dbReference type="EMBL" id="CP036433">
    <property type="protein sequence ID" value="QDU97501.1"/>
    <property type="molecule type" value="Genomic_DNA"/>
</dbReference>
<evidence type="ECO:0000259" key="7">
    <source>
        <dbReference type="Pfam" id="PF07637"/>
    </source>
</evidence>
<dbReference type="Pfam" id="PF07624">
    <property type="entry name" value="PSD2"/>
    <property type="match status" value="1"/>
</dbReference>
<feature type="domain" description="DUF1592" evidence="5">
    <location>
        <begin position="463"/>
        <end position="590"/>
    </location>
</feature>
<feature type="domain" description="DUF1585" evidence="2">
    <location>
        <begin position="738"/>
        <end position="811"/>
    </location>
</feature>
<dbReference type="InterPro" id="IPR011429">
    <property type="entry name" value="Cyt_c_Planctomycete-type"/>
</dbReference>
<protein>
    <submittedName>
        <fullName evidence="8">Planctomycete cytochrome C</fullName>
    </submittedName>
</protein>
<keyword evidence="1" id="KW-0732">Signal</keyword>
<dbReference type="AlphaFoldDB" id="A0A518E0B4"/>
<feature type="chain" id="PRO_5021839318" evidence="1">
    <location>
        <begin position="27"/>
        <end position="814"/>
    </location>
</feature>
<evidence type="ECO:0000256" key="1">
    <source>
        <dbReference type="SAM" id="SignalP"/>
    </source>
</evidence>
<evidence type="ECO:0000259" key="4">
    <source>
        <dbReference type="Pfam" id="PF07627"/>
    </source>
</evidence>
<name>A0A518E0B4_9BACT</name>
<dbReference type="InterPro" id="IPR013043">
    <property type="entry name" value="DUF1595"/>
</dbReference>
<feature type="domain" description="Cytochrome C Planctomycete-type" evidence="6">
    <location>
        <begin position="43"/>
        <end position="90"/>
    </location>
</feature>